<evidence type="ECO:0000256" key="2">
    <source>
        <dbReference type="ARBA" id="ARBA00023157"/>
    </source>
</evidence>
<reference evidence="5" key="1">
    <citation type="submission" date="2021-12" db="EMBL/GenBank/DDBJ databases">
        <title>Convergent genome expansion in fungi linked to evolution of root-endophyte symbiosis.</title>
        <authorList>
            <consortium name="DOE Joint Genome Institute"/>
            <person name="Ke Y.-H."/>
            <person name="Bonito G."/>
            <person name="Liao H.-L."/>
            <person name="Looney B."/>
            <person name="Rojas-Flechas A."/>
            <person name="Nash J."/>
            <person name="Hameed K."/>
            <person name="Schadt C."/>
            <person name="Martin F."/>
            <person name="Crous P.W."/>
            <person name="Miettinen O."/>
            <person name="Magnuson J.K."/>
            <person name="Labbe J."/>
            <person name="Jacobson D."/>
            <person name="Doktycz M.J."/>
            <person name="Veneault-Fourrey C."/>
            <person name="Kuo A."/>
            <person name="Mondo S."/>
            <person name="Calhoun S."/>
            <person name="Riley R."/>
            <person name="Ohm R."/>
            <person name="LaButti K."/>
            <person name="Andreopoulos B."/>
            <person name="Pangilinan J."/>
            <person name="Nolan M."/>
            <person name="Tritt A."/>
            <person name="Clum A."/>
            <person name="Lipzen A."/>
            <person name="Daum C."/>
            <person name="Barry K."/>
            <person name="Grigoriev I.V."/>
            <person name="Vilgalys R."/>
        </authorList>
    </citation>
    <scope>NUCLEOTIDE SEQUENCE</scope>
    <source>
        <strain evidence="5">PMI_201</strain>
    </source>
</reference>
<dbReference type="EMBL" id="JAJTJA010000009">
    <property type="protein sequence ID" value="KAH8693973.1"/>
    <property type="molecule type" value="Genomic_DNA"/>
</dbReference>
<feature type="signal peptide" evidence="4">
    <location>
        <begin position="1"/>
        <end position="18"/>
    </location>
</feature>
<organism evidence="5 6">
    <name type="scientific">Talaromyces proteolyticus</name>
    <dbReference type="NCBI Taxonomy" id="1131652"/>
    <lineage>
        <taxon>Eukaryota</taxon>
        <taxon>Fungi</taxon>
        <taxon>Dikarya</taxon>
        <taxon>Ascomycota</taxon>
        <taxon>Pezizomycotina</taxon>
        <taxon>Eurotiomycetes</taxon>
        <taxon>Eurotiomycetidae</taxon>
        <taxon>Eurotiales</taxon>
        <taxon>Trichocomaceae</taxon>
        <taxon>Talaromyces</taxon>
        <taxon>Talaromyces sect. Bacilispori</taxon>
    </lineage>
</organism>
<keyword evidence="4" id="KW-0732">Signal</keyword>
<evidence type="ECO:0000313" key="5">
    <source>
        <dbReference type="EMBL" id="KAH8693973.1"/>
    </source>
</evidence>
<sequence length="308" mass="31727">MRGVYITAIGGLAAAVTAANSNITCATGLYILCARGSGELTTYPGHPELPPNTGGFGEIALAIAKQVNGSIVAGVDYPATNPVPDNFNLTDPSAIQNLNLTGYYQSENTGVSSILQNINQYHSSCPDSKIALIGYSQGAQVVEDALCGGTGGTFNSDAPLSPDLVKQNVVAVAVAGDPTHIANLTIDRGTAVHNGRFPRTNITVCQQYDDITASWCDKNDVFCDSGDSITVHESYVGTYATQIVEFVVEKYKNASSQSTPTPTPSSSATATSTSPPTSTTSSSSASVVSSGQSLSLGVAVLLAVCVLF</sequence>
<dbReference type="AlphaFoldDB" id="A0AAD4KL88"/>
<keyword evidence="1" id="KW-0378">Hydrolase</keyword>
<dbReference type="GO" id="GO:0052689">
    <property type="term" value="F:carboxylic ester hydrolase activity"/>
    <property type="evidence" value="ECO:0007669"/>
    <property type="project" value="UniProtKB-ARBA"/>
</dbReference>
<dbReference type="InterPro" id="IPR029058">
    <property type="entry name" value="AB_hydrolase_fold"/>
</dbReference>
<keyword evidence="2" id="KW-1015">Disulfide bond</keyword>
<dbReference type="GeneID" id="70251061"/>
<protein>
    <submittedName>
        <fullName evidence="5">Cutinase-domain-containing protein</fullName>
    </submittedName>
</protein>
<evidence type="ECO:0000256" key="1">
    <source>
        <dbReference type="ARBA" id="ARBA00022801"/>
    </source>
</evidence>
<proteinExistence type="predicted"/>
<dbReference type="Pfam" id="PF01083">
    <property type="entry name" value="Cutinase"/>
    <property type="match status" value="1"/>
</dbReference>
<comment type="caution">
    <text evidence="5">The sequence shown here is derived from an EMBL/GenBank/DDBJ whole genome shotgun (WGS) entry which is preliminary data.</text>
</comment>
<dbReference type="Proteomes" id="UP001201262">
    <property type="component" value="Unassembled WGS sequence"/>
</dbReference>
<dbReference type="InterPro" id="IPR000675">
    <property type="entry name" value="Cutinase/axe"/>
</dbReference>
<dbReference type="RefSeq" id="XP_046069643.1">
    <property type="nucleotide sequence ID" value="XM_046220774.1"/>
</dbReference>
<feature type="chain" id="PRO_5042206173" evidence="4">
    <location>
        <begin position="19"/>
        <end position="308"/>
    </location>
</feature>
<name>A0AAD4KL88_9EURO</name>
<dbReference type="SUPFAM" id="SSF53474">
    <property type="entry name" value="alpha/beta-Hydrolases"/>
    <property type="match status" value="1"/>
</dbReference>
<feature type="region of interest" description="Disordered" evidence="3">
    <location>
        <begin position="255"/>
        <end position="284"/>
    </location>
</feature>
<dbReference type="SMART" id="SM01110">
    <property type="entry name" value="Cutinase"/>
    <property type="match status" value="1"/>
</dbReference>
<evidence type="ECO:0000256" key="4">
    <source>
        <dbReference type="SAM" id="SignalP"/>
    </source>
</evidence>
<gene>
    <name evidence="5" type="ORF">BGW36DRAFT_429996</name>
</gene>
<accession>A0AAD4KL88</accession>
<evidence type="ECO:0000313" key="6">
    <source>
        <dbReference type="Proteomes" id="UP001201262"/>
    </source>
</evidence>
<dbReference type="PANTHER" id="PTHR33630:SF9">
    <property type="entry name" value="CUTINASE 4"/>
    <property type="match status" value="1"/>
</dbReference>
<dbReference type="PANTHER" id="PTHR33630">
    <property type="entry name" value="CUTINASE RV1984C-RELATED-RELATED"/>
    <property type="match status" value="1"/>
</dbReference>
<dbReference type="Gene3D" id="3.40.50.1820">
    <property type="entry name" value="alpha/beta hydrolase"/>
    <property type="match status" value="1"/>
</dbReference>
<keyword evidence="6" id="KW-1185">Reference proteome</keyword>
<evidence type="ECO:0000256" key="3">
    <source>
        <dbReference type="SAM" id="MobiDB-lite"/>
    </source>
</evidence>